<keyword evidence="1" id="KW-0472">Membrane</keyword>
<organism evidence="2 3">
    <name type="scientific">Terrabacter tumescens</name>
    <dbReference type="NCBI Taxonomy" id="60443"/>
    <lineage>
        <taxon>Bacteria</taxon>
        <taxon>Bacillati</taxon>
        <taxon>Actinomycetota</taxon>
        <taxon>Actinomycetes</taxon>
        <taxon>Micrococcales</taxon>
        <taxon>Intrasporangiaceae</taxon>
        <taxon>Terrabacter</taxon>
    </lineage>
</organism>
<gene>
    <name evidence="2" type="ORF">GCM10009721_08720</name>
</gene>
<sequence>MTSALIFLGIALIGAGVVAVFRTTNDVGSAALLSFGGVLFVLGAMGDRLESLRYGDLEVVLRRKAKEAAKKGETETAEVLQMAADRIGGRVKEIQRSYQAVRTNMPSGAQRTALMDRIIRDARADAHDPDLDEEHVLGLLWTGSEGARVWALGVLQERPEIATVRAVLEAVIRPDQMFDQYQALLLAERYLALPDVREWPRKRIQQAVRSQFDSGALGKDQNSLSIAKRILDEPPQSRT</sequence>
<dbReference type="Proteomes" id="UP000623461">
    <property type="component" value="Unassembled WGS sequence"/>
</dbReference>
<dbReference type="EMBL" id="BMNZ01000002">
    <property type="protein sequence ID" value="GGM86213.1"/>
    <property type="molecule type" value="Genomic_DNA"/>
</dbReference>
<evidence type="ECO:0000256" key="1">
    <source>
        <dbReference type="SAM" id="Phobius"/>
    </source>
</evidence>
<name>A0ABQ2HPG3_9MICO</name>
<reference evidence="3" key="1">
    <citation type="journal article" date="2019" name="Int. J. Syst. Evol. Microbiol.">
        <title>The Global Catalogue of Microorganisms (GCM) 10K type strain sequencing project: providing services to taxonomists for standard genome sequencing and annotation.</title>
        <authorList>
            <consortium name="The Broad Institute Genomics Platform"/>
            <consortium name="The Broad Institute Genome Sequencing Center for Infectious Disease"/>
            <person name="Wu L."/>
            <person name="Ma J."/>
        </authorList>
    </citation>
    <scope>NUCLEOTIDE SEQUENCE [LARGE SCALE GENOMIC DNA]</scope>
    <source>
        <strain evidence="3">JCM 1365</strain>
    </source>
</reference>
<accession>A0ABQ2HPG3</accession>
<keyword evidence="3" id="KW-1185">Reference proteome</keyword>
<evidence type="ECO:0000313" key="3">
    <source>
        <dbReference type="Proteomes" id="UP000623461"/>
    </source>
</evidence>
<keyword evidence="1" id="KW-0812">Transmembrane</keyword>
<protein>
    <submittedName>
        <fullName evidence="2">Uncharacterized protein</fullName>
    </submittedName>
</protein>
<proteinExistence type="predicted"/>
<comment type="caution">
    <text evidence="2">The sequence shown here is derived from an EMBL/GenBank/DDBJ whole genome shotgun (WGS) entry which is preliminary data.</text>
</comment>
<evidence type="ECO:0000313" key="2">
    <source>
        <dbReference type="EMBL" id="GGM86213.1"/>
    </source>
</evidence>
<feature type="transmembrane region" description="Helical" evidence="1">
    <location>
        <begin position="29"/>
        <end position="46"/>
    </location>
</feature>
<keyword evidence="1" id="KW-1133">Transmembrane helix</keyword>